<name>A0AC61RIG4_9BACT</name>
<proteinExistence type="predicted"/>
<organism evidence="1 2">
    <name type="scientific">Lepagella muris</name>
    <dbReference type="NCBI Taxonomy" id="3032870"/>
    <lineage>
        <taxon>Bacteria</taxon>
        <taxon>Pseudomonadati</taxon>
        <taxon>Bacteroidota</taxon>
        <taxon>Bacteroidia</taxon>
        <taxon>Bacteroidales</taxon>
        <taxon>Muribaculaceae</taxon>
        <taxon>Lepagella</taxon>
    </lineage>
</organism>
<accession>A0AC61RIG4</accession>
<evidence type="ECO:0000313" key="2">
    <source>
        <dbReference type="Proteomes" id="UP000306319"/>
    </source>
</evidence>
<sequence length="313" mass="36423">MRINFRVIYFMVFSVISIVSFAEKMPFPISVFKKANKGDIAAQVSMGWFFMKNGDEDDALKWWMRAAEVGNVEACLNLGDFYMVRKDMKAKYWYEKAVELGSAKASRGLAVYYQDMEHNTEESLRWMTDAANKDDTESQFILGNWYRHDEPLIAISWYEKAIEKGDVRAMHRLADTYYQIKDYEHAFYWYKEAAEKGDIECQSHVGYMYTYGKGVDINHKKAGYWIRRAAESGYSVAQFNLGLFYSRGSIGLEKDERKAFDWFKLAAQQGHSGAQYNVGVYYFKQNQSEEARKWFQLAAENGSEDAISILKRL</sequence>
<dbReference type="Proteomes" id="UP000306319">
    <property type="component" value="Unassembled WGS sequence"/>
</dbReference>
<protein>
    <submittedName>
        <fullName evidence="1">Sel1 repeat family protein</fullName>
    </submittedName>
</protein>
<gene>
    <name evidence="1" type="ORF">E5331_06690</name>
</gene>
<dbReference type="EMBL" id="SRYB01000007">
    <property type="protein sequence ID" value="TGY79355.1"/>
    <property type="molecule type" value="Genomic_DNA"/>
</dbReference>
<comment type="caution">
    <text evidence="1">The sequence shown here is derived from an EMBL/GenBank/DDBJ whole genome shotgun (WGS) entry which is preliminary data.</text>
</comment>
<evidence type="ECO:0000313" key="1">
    <source>
        <dbReference type="EMBL" id="TGY79355.1"/>
    </source>
</evidence>
<reference evidence="1" key="1">
    <citation type="submission" date="2019-04" db="EMBL/GenBank/DDBJ databases">
        <title>Microbes associate with the intestines of laboratory mice.</title>
        <authorList>
            <person name="Navarre W."/>
            <person name="Wong E."/>
            <person name="Huang K."/>
            <person name="Tropini C."/>
            <person name="Ng K."/>
            <person name="Yu B."/>
        </authorList>
    </citation>
    <scope>NUCLEOTIDE SEQUENCE</scope>
    <source>
        <strain evidence="1">NM04_E33</strain>
    </source>
</reference>
<keyword evidence="2" id="KW-1185">Reference proteome</keyword>